<protein>
    <submittedName>
        <fullName evidence="4">Esterase/lipase</fullName>
    </submittedName>
</protein>
<organism evidence="4 5">
    <name type="scientific">Fimbriiglobus ruber</name>
    <dbReference type="NCBI Taxonomy" id="1908690"/>
    <lineage>
        <taxon>Bacteria</taxon>
        <taxon>Pseudomonadati</taxon>
        <taxon>Planctomycetota</taxon>
        <taxon>Planctomycetia</taxon>
        <taxon>Gemmatales</taxon>
        <taxon>Gemmataceae</taxon>
        <taxon>Fimbriiglobus</taxon>
    </lineage>
</organism>
<dbReference type="SUPFAM" id="SSF53474">
    <property type="entry name" value="alpha/beta-Hydrolases"/>
    <property type="match status" value="1"/>
</dbReference>
<evidence type="ECO:0000256" key="1">
    <source>
        <dbReference type="ARBA" id="ARBA00022801"/>
    </source>
</evidence>
<gene>
    <name evidence="4" type="ORF">FRUB_02495</name>
</gene>
<keyword evidence="5" id="KW-1185">Reference proteome</keyword>
<name>A0A225DU39_9BACT</name>
<dbReference type="GO" id="GO:0016787">
    <property type="term" value="F:hydrolase activity"/>
    <property type="evidence" value="ECO:0007669"/>
    <property type="project" value="UniProtKB-KW"/>
</dbReference>
<dbReference type="InterPro" id="IPR049492">
    <property type="entry name" value="BD-FAE-like_dom"/>
</dbReference>
<dbReference type="Gene3D" id="3.40.50.1820">
    <property type="entry name" value="alpha/beta hydrolase"/>
    <property type="match status" value="1"/>
</dbReference>
<proteinExistence type="predicted"/>
<evidence type="ECO:0000313" key="4">
    <source>
        <dbReference type="EMBL" id="OWK44563.1"/>
    </source>
</evidence>
<dbReference type="RefSeq" id="WP_088253814.1">
    <property type="nucleotide sequence ID" value="NZ_NIDE01000003.1"/>
</dbReference>
<dbReference type="PANTHER" id="PTHR48081:SF13">
    <property type="entry name" value="ALPHA_BETA HYDROLASE"/>
    <property type="match status" value="1"/>
</dbReference>
<dbReference type="Proteomes" id="UP000214646">
    <property type="component" value="Unassembled WGS sequence"/>
</dbReference>
<evidence type="ECO:0000256" key="2">
    <source>
        <dbReference type="SAM" id="SignalP"/>
    </source>
</evidence>
<reference evidence="5" key="1">
    <citation type="submission" date="2017-06" db="EMBL/GenBank/DDBJ databases">
        <title>Genome analysis of Fimbriiglobus ruber SP5, the first member of the order Planctomycetales with confirmed chitinolytic capability.</title>
        <authorList>
            <person name="Ravin N.V."/>
            <person name="Rakitin A.L."/>
            <person name="Ivanova A.A."/>
            <person name="Beletsky A.V."/>
            <person name="Kulichevskaya I.S."/>
            <person name="Mardanov A.V."/>
            <person name="Dedysh S.N."/>
        </authorList>
    </citation>
    <scope>NUCLEOTIDE SEQUENCE [LARGE SCALE GENOMIC DNA]</scope>
    <source>
        <strain evidence="5">SP5</strain>
    </source>
</reference>
<dbReference type="PANTHER" id="PTHR48081">
    <property type="entry name" value="AB HYDROLASE SUPERFAMILY PROTEIN C4A8.06C"/>
    <property type="match status" value="1"/>
</dbReference>
<feature type="signal peptide" evidence="2">
    <location>
        <begin position="1"/>
        <end position="21"/>
    </location>
</feature>
<accession>A0A225DU39</accession>
<feature type="domain" description="BD-FAE-like" evidence="3">
    <location>
        <begin position="45"/>
        <end position="262"/>
    </location>
</feature>
<dbReference type="InterPro" id="IPR050300">
    <property type="entry name" value="GDXG_lipolytic_enzyme"/>
</dbReference>
<feature type="chain" id="PRO_5013030832" evidence="2">
    <location>
        <begin position="22"/>
        <end position="308"/>
    </location>
</feature>
<evidence type="ECO:0000313" key="5">
    <source>
        <dbReference type="Proteomes" id="UP000214646"/>
    </source>
</evidence>
<dbReference type="OrthoDB" id="265201at2"/>
<dbReference type="AlphaFoldDB" id="A0A225DU39"/>
<dbReference type="Pfam" id="PF20434">
    <property type="entry name" value="BD-FAE"/>
    <property type="match status" value="1"/>
</dbReference>
<evidence type="ECO:0000259" key="3">
    <source>
        <dbReference type="Pfam" id="PF20434"/>
    </source>
</evidence>
<dbReference type="EMBL" id="NIDE01000003">
    <property type="protein sequence ID" value="OWK44563.1"/>
    <property type="molecule type" value="Genomic_DNA"/>
</dbReference>
<sequence>MLARWLLALLMAGSLAAPTLAADAPNYTRTEDVIYGRKFGLAMTMDVFAPKTGANGAGVIFCVSGGWISAKEGIHLGFFAEFLKRGYTVFAVVHGSQPKFTIPEVLDDMHRAVRYIRHNAGKYGVDKERLAICGGSAGGHLSLMQGTAPKPTTILELDAVNRESSKVAVVGCFFPPTDFLNYGKEGNVMLGDGVLSGFRPPFEFWERDPKTNALIVISDKAKRKEIGKAISPVYHVTKDSAPALIVHGDADKLVPIQQAELIIARYKEAGVPCELIVKKGADHGWAGMDKDLITIADWFDKYLAKKSN</sequence>
<keyword evidence="1" id="KW-0378">Hydrolase</keyword>
<comment type="caution">
    <text evidence="4">The sequence shown here is derived from an EMBL/GenBank/DDBJ whole genome shotgun (WGS) entry which is preliminary data.</text>
</comment>
<dbReference type="InterPro" id="IPR029058">
    <property type="entry name" value="AB_hydrolase_fold"/>
</dbReference>
<keyword evidence="2" id="KW-0732">Signal</keyword>